<keyword evidence="3" id="KW-0547">Nucleotide-binding</keyword>
<dbReference type="InterPro" id="IPR000330">
    <property type="entry name" value="SNF2_N"/>
</dbReference>
<keyword evidence="4" id="KW-0378">Hydrolase</keyword>
<dbReference type="SMART" id="SM00487">
    <property type="entry name" value="DEXDc"/>
    <property type="match status" value="1"/>
</dbReference>
<comment type="subcellular location">
    <subcellularLocation>
        <location evidence="1">Nucleus</location>
    </subcellularLocation>
</comment>
<keyword evidence="9" id="KW-0010">Activator</keyword>
<reference evidence="13" key="1">
    <citation type="submission" date="2020-05" db="EMBL/GenBank/DDBJ databases">
        <title>Phylogenomic resolution of chytrid fungi.</title>
        <authorList>
            <person name="Stajich J.E."/>
            <person name="Amses K."/>
            <person name="Simmons R."/>
            <person name="Seto K."/>
            <person name="Myers J."/>
            <person name="Bonds A."/>
            <person name="Quandt C.A."/>
            <person name="Barry K."/>
            <person name="Liu P."/>
            <person name="Grigoriev I."/>
            <person name="Longcore J.E."/>
            <person name="James T.Y."/>
        </authorList>
    </citation>
    <scope>NUCLEOTIDE SEQUENCE</scope>
    <source>
        <strain evidence="13">JEL0318</strain>
    </source>
</reference>
<evidence type="ECO:0000256" key="6">
    <source>
        <dbReference type="ARBA" id="ARBA00022840"/>
    </source>
</evidence>
<evidence type="ECO:0000313" key="13">
    <source>
        <dbReference type="EMBL" id="KAJ3025870.1"/>
    </source>
</evidence>
<dbReference type="GO" id="GO:0003677">
    <property type="term" value="F:DNA binding"/>
    <property type="evidence" value="ECO:0007669"/>
    <property type="project" value="UniProtKB-KW"/>
</dbReference>
<dbReference type="GO" id="GO:0000812">
    <property type="term" value="C:Swr1 complex"/>
    <property type="evidence" value="ECO:0007669"/>
    <property type="project" value="TreeGrafter"/>
</dbReference>
<dbReference type="FunFam" id="3.40.50.10810:FF:000005">
    <property type="entry name" value="Photoperiod-independent early flowering 1"/>
    <property type="match status" value="1"/>
</dbReference>
<dbReference type="InterPro" id="IPR027417">
    <property type="entry name" value="P-loop_NTPase"/>
</dbReference>
<feature type="compositionally biased region" description="Low complexity" evidence="11">
    <location>
        <begin position="129"/>
        <end position="138"/>
    </location>
</feature>
<evidence type="ECO:0000313" key="14">
    <source>
        <dbReference type="Proteomes" id="UP001212841"/>
    </source>
</evidence>
<dbReference type="InterPro" id="IPR014001">
    <property type="entry name" value="Helicase_ATP-bd"/>
</dbReference>
<evidence type="ECO:0000256" key="8">
    <source>
        <dbReference type="ARBA" id="ARBA00023125"/>
    </source>
</evidence>
<protein>
    <submittedName>
        <fullName evidence="13">Swr1 complex component</fullName>
    </submittedName>
</protein>
<dbReference type="Gene3D" id="3.40.50.10810">
    <property type="entry name" value="Tandem AAA-ATPase domain"/>
    <property type="match status" value="1"/>
</dbReference>
<evidence type="ECO:0000256" key="2">
    <source>
        <dbReference type="ARBA" id="ARBA00009220"/>
    </source>
</evidence>
<keyword evidence="14" id="KW-1185">Reference proteome</keyword>
<dbReference type="PANTHER" id="PTHR45685">
    <property type="entry name" value="HELICASE SRCAP-RELATED"/>
    <property type="match status" value="1"/>
</dbReference>
<feature type="region of interest" description="Disordered" evidence="11">
    <location>
        <begin position="1"/>
        <end position="148"/>
    </location>
</feature>
<feature type="domain" description="Helicase ATP-binding" evidence="12">
    <location>
        <begin position="170"/>
        <end position="312"/>
    </location>
</feature>
<dbReference type="EMBL" id="JADGJD010003081">
    <property type="protein sequence ID" value="KAJ3025870.1"/>
    <property type="molecule type" value="Genomic_DNA"/>
</dbReference>
<dbReference type="GO" id="GO:0005524">
    <property type="term" value="F:ATP binding"/>
    <property type="evidence" value="ECO:0007669"/>
    <property type="project" value="UniProtKB-KW"/>
</dbReference>
<dbReference type="PROSITE" id="PS51192">
    <property type="entry name" value="HELICASE_ATP_BIND_1"/>
    <property type="match status" value="1"/>
</dbReference>
<dbReference type="GO" id="GO:0042393">
    <property type="term" value="F:histone binding"/>
    <property type="evidence" value="ECO:0007669"/>
    <property type="project" value="TreeGrafter"/>
</dbReference>
<dbReference type="InterPro" id="IPR050520">
    <property type="entry name" value="INO80/SWR1_helicase"/>
</dbReference>
<comment type="similarity">
    <text evidence="2">Belongs to the SNF2/RAD54 helicase family. SWR1 subfamily.</text>
</comment>
<feature type="compositionally biased region" description="Acidic residues" evidence="11">
    <location>
        <begin position="40"/>
        <end position="50"/>
    </location>
</feature>
<evidence type="ECO:0000256" key="9">
    <source>
        <dbReference type="ARBA" id="ARBA00023159"/>
    </source>
</evidence>
<name>A0AAD5WXX8_9FUNG</name>
<keyword evidence="6" id="KW-0067">ATP-binding</keyword>
<sequence length="312" mass="35401">MADVGMYVPKEGDADADDESTMAAAEAEEEEGEREREEMEGLEGDLEMSVEDVLRKYYGMNYGDEEGQEEDDGGESGEDSENVGADNEDVDEGRQSAAPAVNGYHHDDALSTPQGDSTDTDSMEIGNPETTTRETSTTPGLSSSHHRTPVPFLLRGTLREYQRDGLDWLANLYEKNLNGILADEMGLGKTIQTIALLAHLACSKGIWGPHLIIVPTSVMLNWDREFKTWCPAFKLLTYYGTQQERQQKRQGWNKKNTFHVVITSYQVVLKDQQMFRRKRWEYLILDEAHHIKNFKSLRWRTLLGFNSGRRLL</sequence>
<dbReference type="Pfam" id="PF00176">
    <property type="entry name" value="SNF2-rel_dom"/>
    <property type="match status" value="1"/>
</dbReference>
<organism evidence="13 14">
    <name type="scientific">Rhizophlyctis rosea</name>
    <dbReference type="NCBI Taxonomy" id="64517"/>
    <lineage>
        <taxon>Eukaryota</taxon>
        <taxon>Fungi</taxon>
        <taxon>Fungi incertae sedis</taxon>
        <taxon>Chytridiomycota</taxon>
        <taxon>Chytridiomycota incertae sedis</taxon>
        <taxon>Chytridiomycetes</taxon>
        <taxon>Rhizophlyctidales</taxon>
        <taxon>Rhizophlyctidaceae</taxon>
        <taxon>Rhizophlyctis</taxon>
    </lineage>
</organism>
<dbReference type="GO" id="GO:0016887">
    <property type="term" value="F:ATP hydrolysis activity"/>
    <property type="evidence" value="ECO:0007669"/>
    <property type="project" value="TreeGrafter"/>
</dbReference>
<feature type="compositionally biased region" description="Acidic residues" evidence="11">
    <location>
        <begin position="63"/>
        <end position="91"/>
    </location>
</feature>
<feature type="non-terminal residue" evidence="13">
    <location>
        <position position="312"/>
    </location>
</feature>
<evidence type="ECO:0000256" key="3">
    <source>
        <dbReference type="ARBA" id="ARBA00022741"/>
    </source>
</evidence>
<proteinExistence type="inferred from homology"/>
<comment type="caution">
    <text evidence="13">The sequence shown here is derived from an EMBL/GenBank/DDBJ whole genome shotgun (WGS) entry which is preliminary data.</text>
</comment>
<feature type="compositionally biased region" description="Acidic residues" evidence="11">
    <location>
        <begin position="14"/>
        <end position="32"/>
    </location>
</feature>
<evidence type="ECO:0000259" key="12">
    <source>
        <dbReference type="PROSITE" id="PS51192"/>
    </source>
</evidence>
<evidence type="ECO:0000256" key="10">
    <source>
        <dbReference type="ARBA" id="ARBA00023242"/>
    </source>
</evidence>
<dbReference type="Proteomes" id="UP001212841">
    <property type="component" value="Unassembled WGS sequence"/>
</dbReference>
<dbReference type="GO" id="GO:0004386">
    <property type="term" value="F:helicase activity"/>
    <property type="evidence" value="ECO:0007669"/>
    <property type="project" value="UniProtKB-KW"/>
</dbReference>
<dbReference type="SUPFAM" id="SSF52540">
    <property type="entry name" value="P-loop containing nucleoside triphosphate hydrolases"/>
    <property type="match status" value="1"/>
</dbReference>
<evidence type="ECO:0000256" key="1">
    <source>
        <dbReference type="ARBA" id="ARBA00004123"/>
    </source>
</evidence>
<dbReference type="GO" id="GO:0006338">
    <property type="term" value="P:chromatin remodeling"/>
    <property type="evidence" value="ECO:0007669"/>
    <property type="project" value="TreeGrafter"/>
</dbReference>
<evidence type="ECO:0000256" key="11">
    <source>
        <dbReference type="SAM" id="MobiDB-lite"/>
    </source>
</evidence>
<dbReference type="PANTHER" id="PTHR45685:SF1">
    <property type="entry name" value="HELICASE SRCAP"/>
    <property type="match status" value="1"/>
</dbReference>
<keyword evidence="10" id="KW-0539">Nucleus</keyword>
<dbReference type="InterPro" id="IPR038718">
    <property type="entry name" value="SNF2-like_sf"/>
</dbReference>
<gene>
    <name evidence="13" type="primary">SWR1</name>
    <name evidence="13" type="ORF">HK097_006583</name>
</gene>
<evidence type="ECO:0000256" key="5">
    <source>
        <dbReference type="ARBA" id="ARBA00022806"/>
    </source>
</evidence>
<keyword evidence="7" id="KW-0156">Chromatin regulator</keyword>
<evidence type="ECO:0000256" key="4">
    <source>
        <dbReference type="ARBA" id="ARBA00022801"/>
    </source>
</evidence>
<accession>A0AAD5WXX8</accession>
<dbReference type="AlphaFoldDB" id="A0AAD5WXX8"/>
<evidence type="ECO:0000256" key="7">
    <source>
        <dbReference type="ARBA" id="ARBA00022853"/>
    </source>
</evidence>
<keyword evidence="5" id="KW-0347">Helicase</keyword>
<keyword evidence="8" id="KW-0238">DNA-binding</keyword>